<dbReference type="Gene3D" id="3.30.565.10">
    <property type="entry name" value="Histidine kinase-like ATPase, C-terminal domain"/>
    <property type="match status" value="1"/>
</dbReference>
<dbReference type="SMART" id="SM00387">
    <property type="entry name" value="HATPase_c"/>
    <property type="match status" value="1"/>
</dbReference>
<dbReference type="PANTHER" id="PTHR43711">
    <property type="entry name" value="TWO-COMPONENT HISTIDINE KINASE"/>
    <property type="match status" value="1"/>
</dbReference>
<evidence type="ECO:0000256" key="3">
    <source>
        <dbReference type="ARBA" id="ARBA00022679"/>
    </source>
</evidence>
<dbReference type="Pfam" id="PF02518">
    <property type="entry name" value="HATPase_c"/>
    <property type="match status" value="1"/>
</dbReference>
<keyword evidence="4" id="KW-0418">Kinase</keyword>
<name>A0A0F8WUK9_9ZZZZ</name>
<dbReference type="PROSITE" id="PS50109">
    <property type="entry name" value="HIS_KIN"/>
    <property type="match status" value="1"/>
</dbReference>
<dbReference type="AlphaFoldDB" id="A0A0F8WUK9"/>
<dbReference type="EC" id="2.7.13.3" evidence="2"/>
<sequence>LINIIKDQVTKGSLLVSNVRKLSQLDENKVNSLRNINLLEKMNQAKKYVQESFQDRDIEIVDSISIQEPIVLANELLLDIFENLIINAVKYNDSPIVKILIKISRQIKNSKNFIKVEFIDNGIGVMNKNKEIIFKRGFQKEKGTKGMGFGLTLVKKLMKIYDGKIWVEDKFEGDYTKGANFILLLPEWR</sequence>
<evidence type="ECO:0000256" key="5">
    <source>
        <dbReference type="ARBA" id="ARBA00023012"/>
    </source>
</evidence>
<comment type="caution">
    <text evidence="7">The sequence shown here is derived from an EMBL/GenBank/DDBJ whole genome shotgun (WGS) entry which is preliminary data.</text>
</comment>
<organism evidence="7">
    <name type="scientific">marine sediment metagenome</name>
    <dbReference type="NCBI Taxonomy" id="412755"/>
    <lineage>
        <taxon>unclassified sequences</taxon>
        <taxon>metagenomes</taxon>
        <taxon>ecological metagenomes</taxon>
    </lineage>
</organism>
<dbReference type="InterPro" id="IPR004358">
    <property type="entry name" value="Sig_transdc_His_kin-like_C"/>
</dbReference>
<keyword evidence="5" id="KW-0902">Two-component regulatory system</keyword>
<dbReference type="SUPFAM" id="SSF55874">
    <property type="entry name" value="ATPase domain of HSP90 chaperone/DNA topoisomerase II/histidine kinase"/>
    <property type="match status" value="1"/>
</dbReference>
<evidence type="ECO:0000256" key="1">
    <source>
        <dbReference type="ARBA" id="ARBA00000085"/>
    </source>
</evidence>
<dbReference type="GO" id="GO:0000160">
    <property type="term" value="P:phosphorelay signal transduction system"/>
    <property type="evidence" value="ECO:0007669"/>
    <property type="project" value="UniProtKB-KW"/>
</dbReference>
<comment type="catalytic activity">
    <reaction evidence="1">
        <text>ATP + protein L-histidine = ADP + protein N-phospho-L-histidine.</text>
        <dbReference type="EC" id="2.7.13.3"/>
    </reaction>
</comment>
<dbReference type="InterPro" id="IPR050736">
    <property type="entry name" value="Sensor_HK_Regulatory"/>
</dbReference>
<feature type="non-terminal residue" evidence="7">
    <location>
        <position position="1"/>
    </location>
</feature>
<evidence type="ECO:0000259" key="6">
    <source>
        <dbReference type="PROSITE" id="PS50109"/>
    </source>
</evidence>
<dbReference type="GO" id="GO:0004673">
    <property type="term" value="F:protein histidine kinase activity"/>
    <property type="evidence" value="ECO:0007669"/>
    <property type="project" value="UniProtKB-EC"/>
</dbReference>
<accession>A0A0F8WUK9</accession>
<dbReference type="EMBL" id="LAZR01063006">
    <property type="protein sequence ID" value="KKK60363.1"/>
    <property type="molecule type" value="Genomic_DNA"/>
</dbReference>
<reference evidence="7" key="1">
    <citation type="journal article" date="2015" name="Nature">
        <title>Complex archaea that bridge the gap between prokaryotes and eukaryotes.</title>
        <authorList>
            <person name="Spang A."/>
            <person name="Saw J.H."/>
            <person name="Jorgensen S.L."/>
            <person name="Zaremba-Niedzwiedzka K."/>
            <person name="Martijn J."/>
            <person name="Lind A.E."/>
            <person name="van Eijk R."/>
            <person name="Schleper C."/>
            <person name="Guy L."/>
            <person name="Ettema T.J."/>
        </authorList>
    </citation>
    <scope>NUCLEOTIDE SEQUENCE</scope>
</reference>
<dbReference type="PANTHER" id="PTHR43711:SF26">
    <property type="entry name" value="SENSOR HISTIDINE KINASE RCSC"/>
    <property type="match status" value="1"/>
</dbReference>
<evidence type="ECO:0000313" key="7">
    <source>
        <dbReference type="EMBL" id="KKK60363.1"/>
    </source>
</evidence>
<dbReference type="InterPro" id="IPR003594">
    <property type="entry name" value="HATPase_dom"/>
</dbReference>
<evidence type="ECO:0000256" key="2">
    <source>
        <dbReference type="ARBA" id="ARBA00012438"/>
    </source>
</evidence>
<feature type="domain" description="Histidine kinase" evidence="6">
    <location>
        <begin position="1"/>
        <end position="189"/>
    </location>
</feature>
<dbReference type="PRINTS" id="PR00344">
    <property type="entry name" value="BCTRLSENSOR"/>
</dbReference>
<proteinExistence type="predicted"/>
<evidence type="ECO:0000256" key="4">
    <source>
        <dbReference type="ARBA" id="ARBA00022777"/>
    </source>
</evidence>
<dbReference type="InterPro" id="IPR005467">
    <property type="entry name" value="His_kinase_dom"/>
</dbReference>
<dbReference type="InterPro" id="IPR036890">
    <property type="entry name" value="HATPase_C_sf"/>
</dbReference>
<gene>
    <name evidence="7" type="ORF">LCGC14_3025120</name>
</gene>
<protein>
    <recommendedName>
        <fullName evidence="2">histidine kinase</fullName>
        <ecNumber evidence="2">2.7.13.3</ecNumber>
    </recommendedName>
</protein>
<keyword evidence="3" id="KW-0808">Transferase</keyword>